<comment type="caution">
    <text evidence="1">The sequence shown here is derived from an EMBL/GenBank/DDBJ whole genome shotgun (WGS) entry which is preliminary data.</text>
</comment>
<organism evidence="1 2">
    <name type="scientific">Thalassospira permensis NBRC 106175</name>
    <dbReference type="NCBI Taxonomy" id="1353532"/>
    <lineage>
        <taxon>Bacteria</taxon>
        <taxon>Pseudomonadati</taxon>
        <taxon>Pseudomonadota</taxon>
        <taxon>Alphaproteobacteria</taxon>
        <taxon>Rhodospirillales</taxon>
        <taxon>Thalassospiraceae</taxon>
        <taxon>Thalassospira</taxon>
    </lineage>
</organism>
<sequence length="33" mass="3881">MTTCLLFARESKLDFEPLWFAFSTSEEVFTNGY</sequence>
<keyword evidence="2" id="KW-1185">Reference proteome</keyword>
<dbReference type="EMBL" id="AUNC01000001">
    <property type="protein sequence ID" value="KEO59785.1"/>
    <property type="molecule type" value="Genomic_DNA"/>
</dbReference>
<evidence type="ECO:0000313" key="1">
    <source>
        <dbReference type="EMBL" id="KEO59785.1"/>
    </source>
</evidence>
<name>A0ABR4TUJ1_9PROT</name>
<dbReference type="Proteomes" id="UP000027463">
    <property type="component" value="Unassembled WGS sequence"/>
</dbReference>
<protein>
    <submittedName>
        <fullName evidence="1">Uncharacterized protein</fullName>
    </submittedName>
</protein>
<evidence type="ECO:0000313" key="2">
    <source>
        <dbReference type="Proteomes" id="UP000027463"/>
    </source>
</evidence>
<accession>A0ABR4TUJ1</accession>
<proteinExistence type="predicted"/>
<gene>
    <name evidence="1" type="ORF">SMB34_02000</name>
</gene>
<reference evidence="1 2" key="1">
    <citation type="submission" date="2013-07" db="EMBL/GenBank/DDBJ databases">
        <title>Thalassospira permensis NBRC 106175 Genome Sequencing.</title>
        <authorList>
            <person name="Lai Q."/>
            <person name="Shao Z."/>
        </authorList>
    </citation>
    <scope>NUCLEOTIDE SEQUENCE [LARGE SCALE GENOMIC DNA]</scope>
    <source>
        <strain evidence="1 2">NBRC 106175</strain>
    </source>
</reference>